<keyword evidence="2 4" id="KW-0808">Transferase</keyword>
<gene>
    <name evidence="4" type="ORF">LOOC260_104680</name>
</gene>
<accession>A0A0A1GRU8</accession>
<protein>
    <submittedName>
        <fullName evidence="4">Glycosyl transferase family protein</fullName>
    </submittedName>
</protein>
<dbReference type="GO" id="GO:0016757">
    <property type="term" value="F:glycosyltransferase activity"/>
    <property type="evidence" value="ECO:0007669"/>
    <property type="project" value="UniProtKB-KW"/>
</dbReference>
<dbReference type="HOGENOM" id="CLU_050833_0_0_9"/>
<name>A0A0A1GRU8_9LACO</name>
<dbReference type="InterPro" id="IPR002495">
    <property type="entry name" value="Glyco_trans_8"/>
</dbReference>
<dbReference type="GO" id="GO:0046872">
    <property type="term" value="F:metal ion binding"/>
    <property type="evidence" value="ECO:0007669"/>
    <property type="project" value="UniProtKB-KW"/>
</dbReference>
<evidence type="ECO:0000256" key="3">
    <source>
        <dbReference type="ARBA" id="ARBA00022723"/>
    </source>
</evidence>
<dbReference type="STRING" id="1291742.LOOC260_104680"/>
<proteinExistence type="predicted"/>
<evidence type="ECO:0000313" key="5">
    <source>
        <dbReference type="Proteomes" id="UP000031620"/>
    </source>
</evidence>
<dbReference type="KEGG" id="lho:LOOC260_104680"/>
<dbReference type="Pfam" id="PF01501">
    <property type="entry name" value="Glyco_transf_8"/>
    <property type="match status" value="1"/>
</dbReference>
<dbReference type="EMBL" id="AP014680">
    <property type="protein sequence ID" value="BAP85032.1"/>
    <property type="molecule type" value="Genomic_DNA"/>
</dbReference>
<keyword evidence="3" id="KW-0479">Metal-binding</keyword>
<evidence type="ECO:0000256" key="2">
    <source>
        <dbReference type="ARBA" id="ARBA00022679"/>
    </source>
</evidence>
<dbReference type="PANTHER" id="PTHR13778">
    <property type="entry name" value="GLYCOSYLTRANSFERASE 8 DOMAIN-CONTAINING PROTEIN"/>
    <property type="match status" value="1"/>
</dbReference>
<dbReference type="AlphaFoldDB" id="A0A0A1GRU8"/>
<dbReference type="CDD" id="cd04194">
    <property type="entry name" value="GT8_A4GalT_like"/>
    <property type="match status" value="1"/>
</dbReference>
<sequence length="322" mass="36841">MDTQKETIPLFFSVDDGYVPFLAVALKSIIDNASKDYNYEGIVLHEGISKQNQAEIAAITADNFSVKFVSMKGKLNEQMKGEQAKLRGDYFTFTIFFRLFIADMFPEYDKAIYLDADIIVPGDVSELYNIELGSNVVGAISDLFISKNSETIEYSESAMGVPITDYVNSGVLLMNLAQLRKTSLSQVFLRLYNKYHFETIAPDQDYLNVIGHDKIKHLGFEWNTQTAALVHENEVATPKIIHYNLFRKPWYYKHVIFEDYFWKYAKSLGYESEFVEMQNNYSQEQAVADQDNLTGLLSMAAKIDDGDITFKKIQERGEQITI</sequence>
<dbReference type="InterPro" id="IPR029044">
    <property type="entry name" value="Nucleotide-diphossugar_trans"/>
</dbReference>
<keyword evidence="1" id="KW-0328">Glycosyltransferase</keyword>
<dbReference type="SUPFAM" id="SSF53448">
    <property type="entry name" value="Nucleotide-diphospho-sugar transferases"/>
    <property type="match status" value="1"/>
</dbReference>
<organism evidence="4 5">
    <name type="scientific">Paucilactobacillus hokkaidonensis JCM 18461</name>
    <dbReference type="NCBI Taxonomy" id="1291742"/>
    <lineage>
        <taxon>Bacteria</taxon>
        <taxon>Bacillati</taxon>
        <taxon>Bacillota</taxon>
        <taxon>Bacilli</taxon>
        <taxon>Lactobacillales</taxon>
        <taxon>Lactobacillaceae</taxon>
        <taxon>Paucilactobacillus</taxon>
    </lineage>
</organism>
<dbReference type="InterPro" id="IPR050748">
    <property type="entry name" value="Glycosyltrans_8_dom-fam"/>
</dbReference>
<reference evidence="4 5" key="1">
    <citation type="submission" date="2014-11" db="EMBL/GenBank/DDBJ databases">
        <title>Complete genome sequence and analysis of Lactobacillus hokkaidonensis LOOC260T.</title>
        <authorList>
            <person name="Tanizawa Y."/>
            <person name="Tohno M."/>
            <person name="Kaminuma E."/>
            <person name="Nakamura Y."/>
            <person name="Arita M."/>
        </authorList>
    </citation>
    <scope>NUCLEOTIDE SEQUENCE [LARGE SCALE GENOMIC DNA]</scope>
    <source>
        <strain evidence="4 5">LOOC260</strain>
    </source>
</reference>
<dbReference type="RefSeq" id="WP_041092680.1">
    <property type="nucleotide sequence ID" value="NZ_AP014680.1"/>
</dbReference>
<dbReference type="Gene3D" id="3.90.550.10">
    <property type="entry name" value="Spore Coat Polysaccharide Biosynthesis Protein SpsA, Chain A"/>
    <property type="match status" value="1"/>
</dbReference>
<dbReference type="Proteomes" id="UP000031620">
    <property type="component" value="Chromosome"/>
</dbReference>
<evidence type="ECO:0000256" key="1">
    <source>
        <dbReference type="ARBA" id="ARBA00022676"/>
    </source>
</evidence>
<dbReference type="PANTHER" id="PTHR13778:SF47">
    <property type="entry name" value="LIPOPOLYSACCHARIDE 1,3-GALACTOSYLTRANSFERASE"/>
    <property type="match status" value="1"/>
</dbReference>
<evidence type="ECO:0000313" key="4">
    <source>
        <dbReference type="EMBL" id="BAP85032.1"/>
    </source>
</evidence>